<sequence length="105" mass="12344">MEHNKDLKDSGNQEMLTPIKDEEDSLNKYNNIEVKSELDESSYRPEYVLDESCSHDFKIENHMLIEDVSNEIKVEIKSELEECSIGKNLISLLLKVFYFMNVIFH</sequence>
<gene>
    <name evidence="2" type="primary">LOC114332332</name>
</gene>
<proteinExistence type="predicted"/>
<feature type="region of interest" description="Disordered" evidence="1">
    <location>
        <begin position="1"/>
        <end position="40"/>
    </location>
</feature>
<dbReference type="AlphaFoldDB" id="A0A6P7FYM5"/>
<accession>A0A6P7FYM5</accession>
<feature type="compositionally biased region" description="Basic and acidic residues" evidence="1">
    <location>
        <begin position="1"/>
        <end position="11"/>
    </location>
</feature>
<evidence type="ECO:0000256" key="1">
    <source>
        <dbReference type="SAM" id="MobiDB-lite"/>
    </source>
</evidence>
<evidence type="ECO:0000313" key="2">
    <source>
        <dbReference type="RefSeq" id="XP_028137918.1"/>
    </source>
</evidence>
<dbReference type="InParanoid" id="A0A6P7FYM5"/>
<organism evidence="2">
    <name type="scientific">Diabrotica virgifera virgifera</name>
    <name type="common">western corn rootworm</name>
    <dbReference type="NCBI Taxonomy" id="50390"/>
    <lineage>
        <taxon>Eukaryota</taxon>
        <taxon>Metazoa</taxon>
        <taxon>Ecdysozoa</taxon>
        <taxon>Arthropoda</taxon>
        <taxon>Hexapoda</taxon>
        <taxon>Insecta</taxon>
        <taxon>Pterygota</taxon>
        <taxon>Neoptera</taxon>
        <taxon>Endopterygota</taxon>
        <taxon>Coleoptera</taxon>
        <taxon>Polyphaga</taxon>
        <taxon>Cucujiformia</taxon>
        <taxon>Chrysomeloidea</taxon>
        <taxon>Chrysomelidae</taxon>
        <taxon>Galerucinae</taxon>
        <taxon>Diabroticina</taxon>
        <taxon>Diabroticites</taxon>
        <taxon>Diabrotica</taxon>
    </lineage>
</organism>
<protein>
    <submittedName>
        <fullName evidence="2">Uncharacterized protein LOC114332332</fullName>
    </submittedName>
</protein>
<reference evidence="2" key="1">
    <citation type="submission" date="2025-08" db="UniProtKB">
        <authorList>
            <consortium name="RefSeq"/>
        </authorList>
    </citation>
    <scope>IDENTIFICATION</scope>
    <source>
        <tissue evidence="2">Whole insect</tissue>
    </source>
</reference>
<name>A0A6P7FYM5_DIAVI</name>
<dbReference type="RefSeq" id="XP_028137918.1">
    <property type="nucleotide sequence ID" value="XM_028282117.1"/>
</dbReference>